<evidence type="ECO:0000313" key="1">
    <source>
        <dbReference type="EMBL" id="KAJ2928212.1"/>
    </source>
</evidence>
<reference evidence="1" key="1">
    <citation type="submission" date="2022-06" db="EMBL/GenBank/DDBJ databases">
        <title>Genome Sequence of Candolleomyces eurysporus.</title>
        <authorList>
            <person name="Buettner E."/>
        </authorList>
    </citation>
    <scope>NUCLEOTIDE SEQUENCE</scope>
    <source>
        <strain evidence="1">VTCC 930004</strain>
    </source>
</reference>
<gene>
    <name evidence="1" type="ORF">H1R20_g8884</name>
</gene>
<dbReference type="Proteomes" id="UP001140091">
    <property type="component" value="Unassembled WGS sequence"/>
</dbReference>
<accession>A0A9W8J4P1</accession>
<protein>
    <submittedName>
        <fullName evidence="1">Uncharacterized protein</fullName>
    </submittedName>
</protein>
<sequence length="59" mass="6494">MECVASFSNTGFTTNIMLPIWATILNITRGDEATIHKACENEPGVTIARNPDPDPYIRS</sequence>
<proteinExistence type="predicted"/>
<keyword evidence="2" id="KW-1185">Reference proteome</keyword>
<organism evidence="1 2">
    <name type="scientific">Candolleomyces eurysporus</name>
    <dbReference type="NCBI Taxonomy" id="2828524"/>
    <lineage>
        <taxon>Eukaryota</taxon>
        <taxon>Fungi</taxon>
        <taxon>Dikarya</taxon>
        <taxon>Basidiomycota</taxon>
        <taxon>Agaricomycotina</taxon>
        <taxon>Agaricomycetes</taxon>
        <taxon>Agaricomycetidae</taxon>
        <taxon>Agaricales</taxon>
        <taxon>Agaricineae</taxon>
        <taxon>Psathyrellaceae</taxon>
        <taxon>Candolleomyces</taxon>
    </lineage>
</organism>
<dbReference type="AlphaFoldDB" id="A0A9W8J4P1"/>
<evidence type="ECO:0000313" key="2">
    <source>
        <dbReference type="Proteomes" id="UP001140091"/>
    </source>
</evidence>
<comment type="caution">
    <text evidence="1">The sequence shown here is derived from an EMBL/GenBank/DDBJ whole genome shotgun (WGS) entry which is preliminary data.</text>
</comment>
<dbReference type="EMBL" id="JANBPK010000935">
    <property type="protein sequence ID" value="KAJ2928212.1"/>
    <property type="molecule type" value="Genomic_DNA"/>
</dbReference>
<name>A0A9W8J4P1_9AGAR</name>
<feature type="non-terminal residue" evidence="1">
    <location>
        <position position="59"/>
    </location>
</feature>